<dbReference type="EMBL" id="JAZBJZ010000013">
    <property type="protein sequence ID" value="MEE3716152.1"/>
    <property type="molecule type" value="Genomic_DNA"/>
</dbReference>
<feature type="transmembrane region" description="Helical" evidence="8">
    <location>
        <begin position="544"/>
        <end position="563"/>
    </location>
</feature>
<feature type="active site" description="Charge relay system" evidence="7">
    <location>
        <position position="353"/>
    </location>
</feature>
<dbReference type="InterPro" id="IPR036852">
    <property type="entry name" value="Peptidase_S8/S53_dom_sf"/>
</dbReference>
<keyword evidence="12" id="KW-1185">Reference proteome</keyword>
<feature type="domain" description="DUF5942" evidence="10">
    <location>
        <begin position="412"/>
        <end position="599"/>
    </location>
</feature>
<comment type="similarity">
    <text evidence="2 7">Belongs to the peptidase S8 family.</text>
</comment>
<proteinExistence type="inferred from homology"/>
<evidence type="ECO:0000313" key="12">
    <source>
        <dbReference type="Proteomes" id="UP001333818"/>
    </source>
</evidence>
<evidence type="ECO:0000256" key="7">
    <source>
        <dbReference type="PROSITE-ProRule" id="PRU01240"/>
    </source>
</evidence>
<dbReference type="PIRSF" id="PIRSF037851">
    <property type="entry name" value="Subtilisin_cyano"/>
    <property type="match status" value="1"/>
</dbReference>
<dbReference type="GO" id="GO:0006508">
    <property type="term" value="P:proteolysis"/>
    <property type="evidence" value="ECO:0007669"/>
    <property type="project" value="UniProtKB-KW"/>
</dbReference>
<keyword evidence="6 7" id="KW-0720">Serine protease</keyword>
<dbReference type="InterPro" id="IPR045986">
    <property type="entry name" value="DUF5942"/>
</dbReference>
<dbReference type="Gene3D" id="3.40.50.200">
    <property type="entry name" value="Peptidase S8/S53 domain"/>
    <property type="match status" value="1"/>
</dbReference>
<dbReference type="RefSeq" id="WP_330482578.1">
    <property type="nucleotide sequence ID" value="NZ_JAZBJZ010000013.1"/>
</dbReference>
<dbReference type="InterPro" id="IPR023828">
    <property type="entry name" value="Peptidase_S8_Ser-AS"/>
</dbReference>
<dbReference type="PRINTS" id="PR00723">
    <property type="entry name" value="SUBTILISIN"/>
</dbReference>
<evidence type="ECO:0000313" key="11">
    <source>
        <dbReference type="EMBL" id="MEE3716152.1"/>
    </source>
</evidence>
<evidence type="ECO:0000259" key="10">
    <source>
        <dbReference type="Pfam" id="PF19366"/>
    </source>
</evidence>
<reference evidence="11" key="1">
    <citation type="submission" date="2024-01" db="EMBL/GenBank/DDBJ databases">
        <title>Bank of Algae and Cyanobacteria of the Azores (BACA) strain genomes.</title>
        <authorList>
            <person name="Luz R."/>
            <person name="Cordeiro R."/>
            <person name="Fonseca A."/>
            <person name="Goncalves V."/>
        </authorList>
    </citation>
    <scope>NUCLEOTIDE SEQUENCE</scope>
    <source>
        <strain evidence="11">BACA0141</strain>
    </source>
</reference>
<keyword evidence="8" id="KW-1133">Transmembrane helix</keyword>
<dbReference type="SUPFAM" id="SSF52743">
    <property type="entry name" value="Subtilisin-like"/>
    <property type="match status" value="1"/>
</dbReference>
<evidence type="ECO:0000256" key="2">
    <source>
        <dbReference type="ARBA" id="ARBA00011073"/>
    </source>
</evidence>
<sequence length="602" mass="65171">MKKLFVFCLFFIGLFWALASYGGLATQGKYDSLILDFREEVSQTEIDRTLQAIATQFKLKPQPNSIFSQADRIYVLKGNAELLEQLKKSELSKLTEYIEPNYTYSLDFIGDGKPNDPLYSKQWNLHSINIEAAWQQTRGKGITVAVIDTGISQVEDLKDTKFVKGYDFVNDREQADDDNGHGTHVAGTIAQATNNKLGVAGIAYEANLMPLKVLSSWGGGTVADIAEAIRFAADRGADVINMSLGGGGESSLMKEAINYAHQKGVVIVAAAGNSSNNAAAYPARYPRVIGVSAIGPSGTKASYSNYGAGVDISAPGGVTRSEKGDENPSGGILQNTIDPKTGESVFRAYQGTSMASPHIAGVVALVKASGIKQPDEVLNILKQSARKVEDDSLNYYGAGQIDAAAAVQLATKGQISFPDFFRWLRDNGYLNPRFWVDGGAVALLPKILMVIGSYLLAWLLRNFFPFRWNWSFTNGLLMGSIGLFFLRGFYVFDLPQFPFRILGSSLPELGTAIQATNALNPITASVLLPLGLLVFLLGHREWKWFAIGSTIGVSACLGVHAFFSPHLIWLGGGFLSSGFLIVNAFLCFGLAYLSLKSEVARA</sequence>
<dbReference type="CDD" id="cd07484">
    <property type="entry name" value="Peptidases_S8_Thermitase_like"/>
    <property type="match status" value="1"/>
</dbReference>
<accession>A0AAW9PQZ0</accession>
<keyword evidence="8" id="KW-0472">Membrane</keyword>
<feature type="domain" description="Peptidase S8/S53" evidence="9">
    <location>
        <begin position="139"/>
        <end position="399"/>
    </location>
</feature>
<feature type="transmembrane region" description="Helical" evidence="8">
    <location>
        <begin position="434"/>
        <end position="460"/>
    </location>
</feature>
<comment type="subcellular location">
    <subcellularLocation>
        <location evidence="1">Secreted</location>
    </subcellularLocation>
</comment>
<dbReference type="GO" id="GO:0005576">
    <property type="term" value="C:extracellular region"/>
    <property type="evidence" value="ECO:0007669"/>
    <property type="project" value="UniProtKB-SubCell"/>
</dbReference>
<dbReference type="InterPro" id="IPR017295">
    <property type="entry name" value="Pept_S8A_subtilisin_cyanobac-1"/>
</dbReference>
<evidence type="ECO:0000256" key="5">
    <source>
        <dbReference type="ARBA" id="ARBA00022801"/>
    </source>
</evidence>
<protein>
    <submittedName>
        <fullName evidence="11">S8 family peptidase</fullName>
        <ecNumber evidence="11">3.4.-.-</ecNumber>
    </submittedName>
</protein>
<keyword evidence="8" id="KW-0812">Transmembrane</keyword>
<organism evidence="11 12">
    <name type="scientific">Tumidithrix elongata BACA0141</name>
    <dbReference type="NCBI Taxonomy" id="2716417"/>
    <lineage>
        <taxon>Bacteria</taxon>
        <taxon>Bacillati</taxon>
        <taxon>Cyanobacteriota</taxon>
        <taxon>Cyanophyceae</taxon>
        <taxon>Pseudanabaenales</taxon>
        <taxon>Pseudanabaenaceae</taxon>
        <taxon>Tumidithrix</taxon>
        <taxon>Tumidithrix elongata</taxon>
    </lineage>
</organism>
<feature type="transmembrane region" description="Helical" evidence="8">
    <location>
        <begin position="569"/>
        <end position="593"/>
    </location>
</feature>
<evidence type="ECO:0000256" key="8">
    <source>
        <dbReference type="SAM" id="Phobius"/>
    </source>
</evidence>
<keyword evidence="3" id="KW-0964">Secreted</keyword>
<dbReference type="AlphaFoldDB" id="A0AAW9PQZ0"/>
<feature type="active site" description="Charge relay system" evidence="7">
    <location>
        <position position="148"/>
    </location>
</feature>
<gene>
    <name evidence="11" type="ORF">V2H45_05265</name>
</gene>
<dbReference type="PROSITE" id="PS51892">
    <property type="entry name" value="SUBTILASE"/>
    <property type="match status" value="1"/>
</dbReference>
<keyword evidence="4 7" id="KW-0645">Protease</keyword>
<dbReference type="Proteomes" id="UP001333818">
    <property type="component" value="Unassembled WGS sequence"/>
</dbReference>
<comment type="caution">
    <text evidence="11">The sequence shown here is derived from an EMBL/GenBank/DDBJ whole genome shotgun (WGS) entry which is preliminary data.</text>
</comment>
<dbReference type="PROSITE" id="PS00138">
    <property type="entry name" value="SUBTILASE_SER"/>
    <property type="match status" value="1"/>
</dbReference>
<dbReference type="Pfam" id="PF00082">
    <property type="entry name" value="Peptidase_S8"/>
    <property type="match status" value="1"/>
</dbReference>
<dbReference type="PANTHER" id="PTHR43806:SF11">
    <property type="entry name" value="CEREVISIN-RELATED"/>
    <property type="match status" value="1"/>
</dbReference>
<name>A0AAW9PQZ0_9CYAN</name>
<evidence type="ECO:0000256" key="4">
    <source>
        <dbReference type="ARBA" id="ARBA00022670"/>
    </source>
</evidence>
<evidence type="ECO:0000256" key="3">
    <source>
        <dbReference type="ARBA" id="ARBA00022525"/>
    </source>
</evidence>
<dbReference type="PANTHER" id="PTHR43806">
    <property type="entry name" value="PEPTIDASE S8"/>
    <property type="match status" value="1"/>
</dbReference>
<dbReference type="InterPro" id="IPR000209">
    <property type="entry name" value="Peptidase_S8/S53_dom"/>
</dbReference>
<evidence type="ECO:0000259" key="9">
    <source>
        <dbReference type="Pfam" id="PF00082"/>
    </source>
</evidence>
<dbReference type="InterPro" id="IPR015500">
    <property type="entry name" value="Peptidase_S8_subtilisin-rel"/>
</dbReference>
<dbReference type="EC" id="3.4.-.-" evidence="11"/>
<feature type="active site" description="Charge relay system" evidence="7">
    <location>
        <position position="181"/>
    </location>
</feature>
<dbReference type="InterPro" id="IPR050131">
    <property type="entry name" value="Peptidase_S8_subtilisin-like"/>
</dbReference>
<keyword evidence="5 7" id="KW-0378">Hydrolase</keyword>
<dbReference type="Pfam" id="PF19366">
    <property type="entry name" value="DUF5942"/>
    <property type="match status" value="1"/>
</dbReference>
<evidence type="ECO:0000256" key="6">
    <source>
        <dbReference type="ARBA" id="ARBA00022825"/>
    </source>
</evidence>
<feature type="transmembrane region" description="Helical" evidence="8">
    <location>
        <begin position="472"/>
        <end position="492"/>
    </location>
</feature>
<evidence type="ECO:0000256" key="1">
    <source>
        <dbReference type="ARBA" id="ARBA00004613"/>
    </source>
</evidence>
<dbReference type="InterPro" id="IPR034084">
    <property type="entry name" value="Thermitase-like_dom"/>
</dbReference>
<feature type="transmembrane region" description="Helical" evidence="8">
    <location>
        <begin position="512"/>
        <end position="537"/>
    </location>
</feature>
<dbReference type="GO" id="GO:0004252">
    <property type="term" value="F:serine-type endopeptidase activity"/>
    <property type="evidence" value="ECO:0007669"/>
    <property type="project" value="UniProtKB-UniRule"/>
</dbReference>